<keyword evidence="2" id="KW-1185">Reference proteome</keyword>
<dbReference type="Proteomes" id="UP001479436">
    <property type="component" value="Unassembled WGS sequence"/>
</dbReference>
<comment type="caution">
    <text evidence="1">The sequence shown here is derived from an EMBL/GenBank/DDBJ whole genome shotgun (WGS) entry which is preliminary data.</text>
</comment>
<name>A0ABR2VKB7_9FUNG</name>
<gene>
    <name evidence="1" type="primary">PEG10</name>
    <name evidence="1" type="ORF">K7432_018259</name>
</gene>
<evidence type="ECO:0000313" key="1">
    <source>
        <dbReference type="EMBL" id="KAK9660170.1"/>
    </source>
</evidence>
<dbReference type="InterPro" id="IPR021109">
    <property type="entry name" value="Peptidase_aspartic_dom_sf"/>
</dbReference>
<evidence type="ECO:0000313" key="2">
    <source>
        <dbReference type="Proteomes" id="UP001479436"/>
    </source>
</evidence>
<organism evidence="1 2">
    <name type="scientific">Basidiobolus ranarum</name>
    <dbReference type="NCBI Taxonomy" id="34480"/>
    <lineage>
        <taxon>Eukaryota</taxon>
        <taxon>Fungi</taxon>
        <taxon>Fungi incertae sedis</taxon>
        <taxon>Zoopagomycota</taxon>
        <taxon>Entomophthoromycotina</taxon>
        <taxon>Basidiobolomycetes</taxon>
        <taxon>Basidiobolales</taxon>
        <taxon>Basidiobolaceae</taxon>
        <taxon>Basidiobolus</taxon>
    </lineage>
</organism>
<accession>A0ABR2VKB7</accession>
<reference evidence="1 2" key="1">
    <citation type="submission" date="2023-04" db="EMBL/GenBank/DDBJ databases">
        <title>Genome of Basidiobolus ranarum AG-B5.</title>
        <authorList>
            <person name="Stajich J.E."/>
            <person name="Carter-House D."/>
            <person name="Gryganskyi A."/>
        </authorList>
    </citation>
    <scope>NUCLEOTIDE SEQUENCE [LARGE SCALE GENOMIC DNA]</scope>
    <source>
        <strain evidence="1 2">AG-B5</strain>
    </source>
</reference>
<dbReference type="EMBL" id="JASJQH010012323">
    <property type="protein sequence ID" value="KAK9660170.1"/>
    <property type="molecule type" value="Genomic_DNA"/>
</dbReference>
<protein>
    <submittedName>
        <fullName evidence="1">Retrotransposon-derived protein peg10</fullName>
    </submittedName>
</protein>
<dbReference type="Gene3D" id="2.40.70.10">
    <property type="entry name" value="Acid Proteases"/>
    <property type="match status" value="1"/>
</dbReference>
<proteinExistence type="predicted"/>
<sequence>MKLMSTAHQEEIAFDIISSTHHPGILGISWLMQHNPVFNWKKKIMMFKQIPPPSPYLPTCKVSNSSPTQILKPSIEPIFVDSIAEELKPTKPMVHKLPPKYNYVWLLWKNTKFSRPCDKLDHKRLGPFKIISKGNQ</sequence>